<dbReference type="RefSeq" id="WP_043941852.1">
    <property type="nucleotide sequence ID" value="NZ_JWHT01000057.1"/>
</dbReference>
<dbReference type="PATRIC" id="fig|137591.24.peg.2076"/>
<gene>
    <name evidence="2" type="ORF">ab3b_02131</name>
</gene>
<organism evidence="2 3">
    <name type="scientific">Weissella cibaria</name>
    <dbReference type="NCBI Taxonomy" id="137591"/>
    <lineage>
        <taxon>Bacteria</taxon>
        <taxon>Bacillati</taxon>
        <taxon>Bacillota</taxon>
        <taxon>Bacilli</taxon>
        <taxon>Lactobacillales</taxon>
        <taxon>Lactobacillaceae</taxon>
        <taxon>Weissella</taxon>
    </lineage>
</organism>
<name>A0A0D1JH48_9LACO</name>
<dbReference type="AlphaFoldDB" id="A0A0D1JH48"/>
<dbReference type="Proteomes" id="UP000032289">
    <property type="component" value="Unassembled WGS sequence"/>
</dbReference>
<reference evidence="2 3" key="1">
    <citation type="journal article" date="2015" name="Microbiology (Mosc.)">
        <title>Genomics of the Weissella cibaria species with an examination of its metabolic traits.</title>
        <authorList>
            <person name="Lynch K.M."/>
            <person name="Lucid A."/>
            <person name="Arendt E.K."/>
            <person name="Sleator R.D."/>
            <person name="Lucey B."/>
            <person name="Coffey A."/>
        </authorList>
    </citation>
    <scope>NUCLEOTIDE SEQUENCE [LARGE SCALE GENOMIC DNA]</scope>
    <source>
        <strain evidence="2 3">AB3b</strain>
    </source>
</reference>
<dbReference type="Gene3D" id="1.10.3210.10">
    <property type="entry name" value="Hypothetical protein af1432"/>
    <property type="match status" value="1"/>
</dbReference>
<keyword evidence="2" id="KW-0378">Hydrolase</keyword>
<proteinExistence type="predicted"/>
<protein>
    <submittedName>
        <fullName evidence="2">Putative HD superfamily hydrolase</fullName>
    </submittedName>
</protein>
<dbReference type="InterPro" id="IPR006674">
    <property type="entry name" value="HD_domain"/>
</dbReference>
<sequence>MQDWQRDKAYSNIVKDLLAHPQVQELVNYTQHHHSDRLTHSIAVSYVSYQLGLRLGLNATALARAGILHDLFFYDWRTTKFELGTHAFIHPRVSLRNAEKITQLSPMEKDIILKHMWGATAALPHYRESLLLDLVDDYMAIAEFFSPASARVKRLFHAN</sequence>
<evidence type="ECO:0000313" key="2">
    <source>
        <dbReference type="EMBL" id="KIU20673.1"/>
    </source>
</evidence>
<dbReference type="GO" id="GO:0016787">
    <property type="term" value="F:hydrolase activity"/>
    <property type="evidence" value="ECO:0007669"/>
    <property type="project" value="UniProtKB-KW"/>
</dbReference>
<dbReference type="SUPFAM" id="SSF109604">
    <property type="entry name" value="HD-domain/PDEase-like"/>
    <property type="match status" value="1"/>
</dbReference>
<evidence type="ECO:0000259" key="1">
    <source>
        <dbReference type="Pfam" id="PF01966"/>
    </source>
</evidence>
<dbReference type="EMBL" id="JWHT01000057">
    <property type="protein sequence ID" value="KIU20673.1"/>
    <property type="molecule type" value="Genomic_DNA"/>
</dbReference>
<comment type="caution">
    <text evidence="2">The sequence shown here is derived from an EMBL/GenBank/DDBJ whole genome shotgun (WGS) entry which is preliminary data.</text>
</comment>
<accession>A0A0D1JH48</accession>
<dbReference type="Pfam" id="PF01966">
    <property type="entry name" value="HD"/>
    <property type="match status" value="1"/>
</dbReference>
<feature type="domain" description="HD" evidence="1">
    <location>
        <begin position="37"/>
        <end position="105"/>
    </location>
</feature>
<evidence type="ECO:0000313" key="3">
    <source>
        <dbReference type="Proteomes" id="UP000032289"/>
    </source>
</evidence>